<dbReference type="AlphaFoldDB" id="A0A2U3KVJ6"/>
<keyword evidence="2" id="KW-1133">Transmembrane helix</keyword>
<proteinExistence type="predicted"/>
<dbReference type="Pfam" id="PF08334">
    <property type="entry name" value="T2SSG"/>
    <property type="match status" value="1"/>
</dbReference>
<evidence type="ECO:0000256" key="2">
    <source>
        <dbReference type="SAM" id="Phobius"/>
    </source>
</evidence>
<evidence type="ECO:0000256" key="1">
    <source>
        <dbReference type="ARBA" id="ARBA00022481"/>
    </source>
</evidence>
<keyword evidence="1" id="KW-0488">Methylation</keyword>
<accession>A0A2U3KVJ6</accession>
<dbReference type="NCBIfam" id="TIGR02532">
    <property type="entry name" value="IV_pilin_GFxxxE"/>
    <property type="match status" value="1"/>
</dbReference>
<keyword evidence="2" id="KW-0812">Transmembrane</keyword>
<dbReference type="GO" id="GO:0015628">
    <property type="term" value="P:protein secretion by the type II secretion system"/>
    <property type="evidence" value="ECO:0007669"/>
    <property type="project" value="InterPro"/>
</dbReference>
<evidence type="ECO:0000259" key="3">
    <source>
        <dbReference type="Pfam" id="PF08334"/>
    </source>
</evidence>
<reference evidence="5" key="1">
    <citation type="submission" date="2018-02" db="EMBL/GenBank/DDBJ databases">
        <authorList>
            <person name="Hausmann B."/>
        </authorList>
    </citation>
    <scope>NUCLEOTIDE SEQUENCE [LARGE SCALE GENOMIC DNA]</scope>
    <source>
        <strain evidence="5">Peat soil MAG SbF1</strain>
    </source>
</reference>
<dbReference type="InterPro" id="IPR000983">
    <property type="entry name" value="Bac_GSPG_pilin"/>
</dbReference>
<dbReference type="Proteomes" id="UP000238916">
    <property type="component" value="Unassembled WGS sequence"/>
</dbReference>
<dbReference type="InterPro" id="IPR045584">
    <property type="entry name" value="Pilin-like"/>
</dbReference>
<keyword evidence="2" id="KW-0472">Membrane</keyword>
<evidence type="ECO:0000313" key="4">
    <source>
        <dbReference type="EMBL" id="SPF43704.1"/>
    </source>
</evidence>
<gene>
    <name evidence="4" type="ORF">SBF1_2920004</name>
</gene>
<organism evidence="4 5">
    <name type="scientific">Candidatus Desulfosporosinus infrequens</name>
    <dbReference type="NCBI Taxonomy" id="2043169"/>
    <lineage>
        <taxon>Bacteria</taxon>
        <taxon>Bacillati</taxon>
        <taxon>Bacillota</taxon>
        <taxon>Clostridia</taxon>
        <taxon>Eubacteriales</taxon>
        <taxon>Desulfitobacteriaceae</taxon>
        <taxon>Desulfosporosinus</taxon>
    </lineage>
</organism>
<dbReference type="EMBL" id="OMOF01000215">
    <property type="protein sequence ID" value="SPF43704.1"/>
    <property type="molecule type" value="Genomic_DNA"/>
</dbReference>
<sequence length="122" mass="13850">MKLIRIRSTWDIKEINWQFGFTLWEIMVVIFLMGVMLSMVTPYFSSAINQVWNQVDLANKEKIEGAAQLYRLDVGTYPLNASDLAHSPIGVNGWRGPYLDEIPTNPFNAAQGYQINALGQVK</sequence>
<dbReference type="InterPro" id="IPR012902">
    <property type="entry name" value="N_methyl_site"/>
</dbReference>
<dbReference type="PRINTS" id="PR00813">
    <property type="entry name" value="BCTERIALGSPG"/>
</dbReference>
<feature type="transmembrane region" description="Helical" evidence="2">
    <location>
        <begin position="21"/>
        <end position="44"/>
    </location>
</feature>
<dbReference type="SUPFAM" id="SSF54523">
    <property type="entry name" value="Pili subunits"/>
    <property type="match status" value="1"/>
</dbReference>
<evidence type="ECO:0000313" key="5">
    <source>
        <dbReference type="Proteomes" id="UP000238916"/>
    </source>
</evidence>
<name>A0A2U3KVJ6_9FIRM</name>
<dbReference type="InterPro" id="IPR013545">
    <property type="entry name" value="T2SS_protein-GspG_C"/>
</dbReference>
<dbReference type="Gene3D" id="3.30.700.10">
    <property type="entry name" value="Glycoprotein, Type 4 Pilin"/>
    <property type="match status" value="1"/>
</dbReference>
<protein>
    <submittedName>
        <fullName evidence="4">Prepilin-type N-terminal cleavage/methylation domain protein</fullName>
    </submittedName>
</protein>
<feature type="domain" description="Type II secretion system protein GspG C-terminal" evidence="3">
    <location>
        <begin position="61"/>
        <end position="114"/>
    </location>
</feature>
<dbReference type="GO" id="GO:0015627">
    <property type="term" value="C:type II protein secretion system complex"/>
    <property type="evidence" value="ECO:0007669"/>
    <property type="project" value="InterPro"/>
</dbReference>